<evidence type="ECO:0000259" key="11">
    <source>
        <dbReference type="Pfam" id="PF02870"/>
    </source>
</evidence>
<evidence type="ECO:0000256" key="3">
    <source>
        <dbReference type="ARBA" id="ARBA00022490"/>
    </source>
</evidence>
<keyword evidence="4 9" id="KW-0489">Methyltransferase</keyword>
<evidence type="ECO:0000256" key="8">
    <source>
        <dbReference type="ARBA" id="ARBA00049348"/>
    </source>
</evidence>
<dbReference type="Gene3D" id="3.30.160.70">
    <property type="entry name" value="Methylated DNA-protein cysteine methyltransferase domain"/>
    <property type="match status" value="1"/>
</dbReference>
<dbReference type="PANTHER" id="PTHR10815:SF5">
    <property type="entry name" value="METHYLATED-DNA--PROTEIN-CYSTEINE METHYLTRANSFERASE"/>
    <property type="match status" value="1"/>
</dbReference>
<evidence type="ECO:0000256" key="5">
    <source>
        <dbReference type="ARBA" id="ARBA00022679"/>
    </source>
</evidence>
<dbReference type="FunFam" id="1.10.10.10:FF:000214">
    <property type="entry name" value="Methylated-DNA--protein-cysteine methyltransferase"/>
    <property type="match status" value="1"/>
</dbReference>
<evidence type="ECO:0000259" key="10">
    <source>
        <dbReference type="Pfam" id="PF01035"/>
    </source>
</evidence>
<dbReference type="SUPFAM" id="SSF46767">
    <property type="entry name" value="Methylated DNA-protein cysteine methyltransferase, C-terminal domain"/>
    <property type="match status" value="1"/>
</dbReference>
<keyword evidence="5 9" id="KW-0808">Transferase</keyword>
<dbReference type="GO" id="GO:0032259">
    <property type="term" value="P:methylation"/>
    <property type="evidence" value="ECO:0007669"/>
    <property type="project" value="UniProtKB-KW"/>
</dbReference>
<feature type="active site" description="Nucleophile; methyl group acceptor" evidence="9">
    <location>
        <position position="124"/>
    </location>
</feature>
<comment type="function">
    <text evidence="9">Involved in the cellular defense against the biological effects of O6-methylguanine (O6-MeG) and O4-methylthymine (O4-MeT) in DNA. Repairs the methylated nucleobase in DNA by stoichiometrically transferring the methyl group to a cysteine residue in the enzyme. This is a suicide reaction: the enzyme is irreversibly inactivated.</text>
</comment>
<protein>
    <recommendedName>
        <fullName evidence="9">Methylated-DNA--protein-cysteine methyltransferase</fullName>
        <ecNumber evidence="9">2.1.1.63</ecNumber>
    </recommendedName>
    <alternativeName>
        <fullName evidence="9">6-O-methylguanine-DNA methyltransferase</fullName>
        <shortName evidence="9">MGMT</shortName>
    </alternativeName>
    <alternativeName>
        <fullName evidence="9">O-6-methylguanine-DNA-alkyltransferase</fullName>
    </alternativeName>
</protein>
<keyword evidence="6 9" id="KW-0227">DNA damage</keyword>
<dbReference type="InterPro" id="IPR036388">
    <property type="entry name" value="WH-like_DNA-bd_sf"/>
</dbReference>
<organism evidence="12 13">
    <name type="scientific">Clostridium tetani</name>
    <dbReference type="NCBI Taxonomy" id="1513"/>
    <lineage>
        <taxon>Bacteria</taxon>
        <taxon>Bacillati</taxon>
        <taxon>Bacillota</taxon>
        <taxon>Clostridia</taxon>
        <taxon>Eubacteriales</taxon>
        <taxon>Clostridiaceae</taxon>
        <taxon>Clostridium</taxon>
    </lineage>
</organism>
<proteinExistence type="inferred from homology"/>
<evidence type="ECO:0000256" key="2">
    <source>
        <dbReference type="ARBA" id="ARBA00008711"/>
    </source>
</evidence>
<dbReference type="CDD" id="cd06445">
    <property type="entry name" value="ATase"/>
    <property type="match status" value="1"/>
</dbReference>
<evidence type="ECO:0000256" key="1">
    <source>
        <dbReference type="ARBA" id="ARBA00001286"/>
    </source>
</evidence>
<comment type="caution">
    <text evidence="12">The sequence shown here is derived from an EMBL/GenBank/DDBJ whole genome shotgun (WGS) entry which is preliminary data.</text>
</comment>
<dbReference type="SUPFAM" id="SSF53155">
    <property type="entry name" value="Methylated DNA-protein cysteine methyltransferase domain"/>
    <property type="match status" value="1"/>
</dbReference>
<comment type="miscellaneous">
    <text evidence="9">This enzyme catalyzes only one turnover and therefore is not strictly catalytic. According to one definition, an enzyme is a biocatalyst that acts repeatedly and over many reaction cycles.</text>
</comment>
<dbReference type="InterPro" id="IPR014048">
    <property type="entry name" value="MethylDNA_cys_MeTrfase_DNA-bd"/>
</dbReference>
<feature type="domain" description="Methylguanine DNA methyltransferase ribonuclease-like" evidence="11">
    <location>
        <begin position="7"/>
        <end position="68"/>
    </location>
</feature>
<dbReference type="HAMAP" id="MF_00772">
    <property type="entry name" value="OGT"/>
    <property type="match status" value="1"/>
</dbReference>
<comment type="catalytic activity">
    <reaction evidence="1 9">
        <text>a 4-O-methyl-thymidine in DNA + L-cysteinyl-[protein] = a thymidine in DNA + S-methyl-L-cysteinyl-[protein]</text>
        <dbReference type="Rhea" id="RHEA:53428"/>
        <dbReference type="Rhea" id="RHEA-COMP:10131"/>
        <dbReference type="Rhea" id="RHEA-COMP:10132"/>
        <dbReference type="Rhea" id="RHEA-COMP:13555"/>
        <dbReference type="Rhea" id="RHEA-COMP:13556"/>
        <dbReference type="ChEBI" id="CHEBI:29950"/>
        <dbReference type="ChEBI" id="CHEBI:82612"/>
        <dbReference type="ChEBI" id="CHEBI:137386"/>
        <dbReference type="ChEBI" id="CHEBI:137387"/>
        <dbReference type="EC" id="2.1.1.63"/>
    </reaction>
</comment>
<dbReference type="InterPro" id="IPR023546">
    <property type="entry name" value="MGMT"/>
</dbReference>
<dbReference type="GO" id="GO:0005737">
    <property type="term" value="C:cytoplasm"/>
    <property type="evidence" value="ECO:0007669"/>
    <property type="project" value="UniProtKB-SubCell"/>
</dbReference>
<keyword evidence="3 9" id="KW-0963">Cytoplasm</keyword>
<dbReference type="NCBIfam" id="TIGR00589">
    <property type="entry name" value="ogt"/>
    <property type="match status" value="1"/>
</dbReference>
<sequence length="156" mass="17795">MNSIYSYQTEIGKIYIVENGTAITHLYFNEYPLLDNFKKNETELIKKAYNQLKEYFLGKRKEFDLPLLPEGTDFQQRVWKALREIPFGETKSYGEIAKNIGNPKAARAVGMANNKNPISIFIPCHRVIGSNGKLVGYGGGLKIKEYLLKIEKNINS</sequence>
<dbReference type="Proteomes" id="UP000290921">
    <property type="component" value="Unassembled WGS sequence"/>
</dbReference>
<dbReference type="Pfam" id="PF01035">
    <property type="entry name" value="DNA_binding_1"/>
    <property type="match status" value="1"/>
</dbReference>
<dbReference type="Gene3D" id="1.10.10.10">
    <property type="entry name" value="Winged helix-like DNA-binding domain superfamily/Winged helix DNA-binding domain"/>
    <property type="match status" value="1"/>
</dbReference>
<dbReference type="InterPro" id="IPR036631">
    <property type="entry name" value="MGMT_N_sf"/>
</dbReference>
<gene>
    <name evidence="12" type="ORF">DP130_04225</name>
</gene>
<evidence type="ECO:0000256" key="9">
    <source>
        <dbReference type="HAMAP-Rule" id="MF_00772"/>
    </source>
</evidence>
<dbReference type="AlphaFoldDB" id="A0A4Q0VE59"/>
<feature type="domain" description="Methylated-DNA-[protein]-cysteine S-methyltransferase DNA binding" evidence="10">
    <location>
        <begin position="73"/>
        <end position="152"/>
    </location>
</feature>
<dbReference type="InterPro" id="IPR008332">
    <property type="entry name" value="MethylG_MeTrfase_N"/>
</dbReference>
<keyword evidence="7 9" id="KW-0234">DNA repair</keyword>
<evidence type="ECO:0000256" key="7">
    <source>
        <dbReference type="ARBA" id="ARBA00023204"/>
    </source>
</evidence>
<accession>A0A4Q0VE59</accession>
<comment type="similarity">
    <text evidence="2 9">Belongs to the MGMT family.</text>
</comment>
<evidence type="ECO:0000256" key="4">
    <source>
        <dbReference type="ARBA" id="ARBA00022603"/>
    </source>
</evidence>
<evidence type="ECO:0000313" key="13">
    <source>
        <dbReference type="Proteomes" id="UP000290921"/>
    </source>
</evidence>
<reference evidence="12 13" key="1">
    <citation type="submission" date="2018-06" db="EMBL/GenBank/DDBJ databases">
        <title>Genome conservation of Clostridium tetani.</title>
        <authorList>
            <person name="Bruggemann H."/>
            <person name="Popoff M.R."/>
        </authorList>
    </citation>
    <scope>NUCLEOTIDE SEQUENCE [LARGE SCALE GENOMIC DNA]</scope>
    <source>
        <strain evidence="12 13">2017.061</strain>
    </source>
</reference>
<dbReference type="PROSITE" id="PS00374">
    <property type="entry name" value="MGMT"/>
    <property type="match status" value="1"/>
</dbReference>
<dbReference type="EC" id="2.1.1.63" evidence="9"/>
<dbReference type="GO" id="GO:0003908">
    <property type="term" value="F:methylated-DNA-[protein]-cysteine S-methyltransferase activity"/>
    <property type="evidence" value="ECO:0007669"/>
    <property type="project" value="UniProtKB-UniRule"/>
</dbReference>
<dbReference type="EMBL" id="QMAP01000004">
    <property type="protein sequence ID" value="RXI49273.1"/>
    <property type="molecule type" value="Genomic_DNA"/>
</dbReference>
<name>A0A4Q0VE59_CLOTA</name>
<dbReference type="PANTHER" id="PTHR10815">
    <property type="entry name" value="METHYLATED-DNA--PROTEIN-CYSTEINE METHYLTRANSFERASE"/>
    <property type="match status" value="1"/>
</dbReference>
<comment type="catalytic activity">
    <reaction evidence="8 9">
        <text>a 6-O-methyl-2'-deoxyguanosine in DNA + L-cysteinyl-[protein] = S-methyl-L-cysteinyl-[protein] + a 2'-deoxyguanosine in DNA</text>
        <dbReference type="Rhea" id="RHEA:24000"/>
        <dbReference type="Rhea" id="RHEA-COMP:10131"/>
        <dbReference type="Rhea" id="RHEA-COMP:10132"/>
        <dbReference type="Rhea" id="RHEA-COMP:11367"/>
        <dbReference type="Rhea" id="RHEA-COMP:11368"/>
        <dbReference type="ChEBI" id="CHEBI:29950"/>
        <dbReference type="ChEBI" id="CHEBI:82612"/>
        <dbReference type="ChEBI" id="CHEBI:85445"/>
        <dbReference type="ChEBI" id="CHEBI:85448"/>
        <dbReference type="EC" id="2.1.1.63"/>
    </reaction>
</comment>
<dbReference type="RefSeq" id="WP_129030021.1">
    <property type="nucleotide sequence ID" value="NZ_AP026806.1"/>
</dbReference>
<dbReference type="InterPro" id="IPR036217">
    <property type="entry name" value="MethylDNA_cys_MeTrfase_DNAb"/>
</dbReference>
<evidence type="ECO:0000313" key="12">
    <source>
        <dbReference type="EMBL" id="RXI49273.1"/>
    </source>
</evidence>
<comment type="subcellular location">
    <subcellularLocation>
        <location evidence="9">Cytoplasm</location>
    </subcellularLocation>
</comment>
<dbReference type="GO" id="GO:0006307">
    <property type="term" value="P:DNA alkylation repair"/>
    <property type="evidence" value="ECO:0007669"/>
    <property type="project" value="UniProtKB-UniRule"/>
</dbReference>
<dbReference type="Pfam" id="PF02870">
    <property type="entry name" value="Methyltransf_1N"/>
    <property type="match status" value="1"/>
</dbReference>
<dbReference type="InterPro" id="IPR001497">
    <property type="entry name" value="MethylDNA_cys_MeTrfase_AS"/>
</dbReference>
<evidence type="ECO:0000256" key="6">
    <source>
        <dbReference type="ARBA" id="ARBA00022763"/>
    </source>
</evidence>